<protein>
    <recommendedName>
        <fullName evidence="11">Homeobox-leucine zipper protein</fullName>
    </recommendedName>
    <alternativeName>
        <fullName evidence="11">HD-ZIP protein</fullName>
    </alternativeName>
    <alternativeName>
        <fullName evidence="11">Homeodomain transcription factor</fullName>
    </alternativeName>
</protein>
<gene>
    <name evidence="15" type="ORF">FCM35_KLT12934</name>
</gene>
<evidence type="ECO:0000256" key="6">
    <source>
        <dbReference type="ARBA" id="ARBA00023242"/>
    </source>
</evidence>
<evidence type="ECO:0000256" key="13">
    <source>
        <dbReference type="SAM" id="MobiDB-lite"/>
    </source>
</evidence>
<dbReference type="InterPro" id="IPR017970">
    <property type="entry name" value="Homeobox_CS"/>
</dbReference>
<sequence>MSCNEMSFPSSFFLQMQTHPNEEDRDLIQPQINQCNPSLHTSPLTRNWSSISEPDEEFSDDDGSLQHGEKKKRLSIEQVRTLEKSFEIGNKLEPERKIQLAKALGLKPRQVAIWFQNRRARSKTKQLERDYDALKRQFEAVRSENEALVAHNKKLQSEIMSLKGREGTELINLNKETEASLTNMSNTSSEINLEMASDKTMANSHHGLPFYPSVRPQNLNYFMENSPNLEVKRPKSEIGFNEGSFSSLLCGVEENSSYWPWTDRHNFN</sequence>
<dbReference type="AlphaFoldDB" id="A0A833QAT0"/>
<evidence type="ECO:0000256" key="5">
    <source>
        <dbReference type="ARBA" id="ARBA00023163"/>
    </source>
</evidence>
<dbReference type="InterPro" id="IPR045224">
    <property type="entry name" value="HDZip_class_I_plant"/>
</dbReference>
<comment type="similarity">
    <text evidence="7 11">Belongs to the HD-ZIP homeobox family. Class I subfamily.</text>
</comment>
<dbReference type="Gene3D" id="1.10.10.60">
    <property type="entry name" value="Homeodomain-like"/>
    <property type="match status" value="1"/>
</dbReference>
<comment type="subcellular location">
    <subcellularLocation>
        <location evidence="1 9 10">Nucleus</location>
    </subcellularLocation>
</comment>
<keyword evidence="2 11" id="KW-0805">Transcription regulation</keyword>
<keyword evidence="4 9" id="KW-0371">Homeobox</keyword>
<dbReference type="CDD" id="cd00086">
    <property type="entry name" value="homeodomain"/>
    <property type="match status" value="1"/>
</dbReference>
<evidence type="ECO:0000256" key="4">
    <source>
        <dbReference type="ARBA" id="ARBA00023155"/>
    </source>
</evidence>
<feature type="compositionally biased region" description="Polar residues" evidence="13">
    <location>
        <begin position="35"/>
        <end position="52"/>
    </location>
</feature>
<dbReference type="PRINTS" id="PR00031">
    <property type="entry name" value="HTHREPRESSR"/>
</dbReference>
<evidence type="ECO:0000256" key="2">
    <source>
        <dbReference type="ARBA" id="ARBA00023015"/>
    </source>
</evidence>
<dbReference type="GO" id="GO:0045893">
    <property type="term" value="P:positive regulation of DNA-templated transcription"/>
    <property type="evidence" value="ECO:0007669"/>
    <property type="project" value="TreeGrafter"/>
</dbReference>
<dbReference type="FunFam" id="1.10.10.60:FF:000200">
    <property type="entry name" value="Homeobox-leucine zipper protein ATHB-13"/>
    <property type="match status" value="1"/>
</dbReference>
<evidence type="ECO:0000256" key="1">
    <source>
        <dbReference type="ARBA" id="ARBA00004123"/>
    </source>
</evidence>
<dbReference type="Proteomes" id="UP000623129">
    <property type="component" value="Unassembled WGS sequence"/>
</dbReference>
<dbReference type="SMART" id="SM00389">
    <property type="entry name" value="HOX"/>
    <property type="match status" value="1"/>
</dbReference>
<evidence type="ECO:0000256" key="7">
    <source>
        <dbReference type="ARBA" id="ARBA00025748"/>
    </source>
</evidence>
<dbReference type="PROSITE" id="PS50071">
    <property type="entry name" value="HOMEOBOX_2"/>
    <property type="match status" value="1"/>
</dbReference>
<dbReference type="GO" id="GO:0005634">
    <property type="term" value="C:nucleus"/>
    <property type="evidence" value="ECO:0007669"/>
    <property type="project" value="UniProtKB-SubCell"/>
</dbReference>
<dbReference type="PANTHER" id="PTHR24326">
    <property type="entry name" value="HOMEOBOX-LEUCINE ZIPPER PROTEIN"/>
    <property type="match status" value="1"/>
</dbReference>
<evidence type="ECO:0000256" key="12">
    <source>
        <dbReference type="SAM" id="Coils"/>
    </source>
</evidence>
<evidence type="ECO:0000256" key="3">
    <source>
        <dbReference type="ARBA" id="ARBA00023125"/>
    </source>
</evidence>
<proteinExistence type="inferred from homology"/>
<accession>A0A833QAT0</accession>
<evidence type="ECO:0000256" key="8">
    <source>
        <dbReference type="ARBA" id="ARBA00037260"/>
    </source>
</evidence>
<dbReference type="GO" id="GO:0043565">
    <property type="term" value="F:sequence-specific DNA binding"/>
    <property type="evidence" value="ECO:0007669"/>
    <property type="project" value="InterPro"/>
</dbReference>
<evidence type="ECO:0000256" key="11">
    <source>
        <dbReference type="RuleBase" id="RU369038"/>
    </source>
</evidence>
<dbReference type="Pfam" id="PF00046">
    <property type="entry name" value="Homeodomain"/>
    <property type="match status" value="1"/>
</dbReference>
<feature type="DNA-binding region" description="Homeobox" evidence="9">
    <location>
        <begin position="67"/>
        <end position="126"/>
    </location>
</feature>
<dbReference type="Pfam" id="PF02183">
    <property type="entry name" value="HALZ"/>
    <property type="match status" value="1"/>
</dbReference>
<evidence type="ECO:0000256" key="9">
    <source>
        <dbReference type="PROSITE-ProRule" id="PRU00108"/>
    </source>
</evidence>
<dbReference type="InterPro" id="IPR003106">
    <property type="entry name" value="Leu_zip_homeo"/>
</dbReference>
<feature type="coiled-coil region" evidence="12">
    <location>
        <begin position="117"/>
        <end position="158"/>
    </location>
</feature>
<evidence type="ECO:0000259" key="14">
    <source>
        <dbReference type="PROSITE" id="PS50071"/>
    </source>
</evidence>
<dbReference type="OrthoDB" id="6159439at2759"/>
<feature type="domain" description="Homeobox" evidence="14">
    <location>
        <begin position="65"/>
        <end position="125"/>
    </location>
</feature>
<comment type="caution">
    <text evidence="15">The sequence shown here is derived from an EMBL/GenBank/DDBJ whole genome shotgun (WGS) entry which is preliminary data.</text>
</comment>
<name>A0A833QAT0_9POAL</name>
<dbReference type="EMBL" id="SWLB01000024">
    <property type="protein sequence ID" value="KAF3322945.1"/>
    <property type="molecule type" value="Genomic_DNA"/>
</dbReference>
<dbReference type="SUPFAM" id="SSF46689">
    <property type="entry name" value="Homeodomain-like"/>
    <property type="match status" value="1"/>
</dbReference>
<feature type="region of interest" description="Disordered" evidence="13">
    <location>
        <begin position="35"/>
        <end position="72"/>
    </location>
</feature>
<dbReference type="PROSITE" id="PS00027">
    <property type="entry name" value="HOMEOBOX_1"/>
    <property type="match status" value="1"/>
</dbReference>
<keyword evidence="12" id="KW-0175">Coiled coil</keyword>
<keyword evidence="16" id="KW-1185">Reference proteome</keyword>
<comment type="function">
    <text evidence="11">Transcription factor.</text>
</comment>
<keyword evidence="5 11" id="KW-0804">Transcription</keyword>
<evidence type="ECO:0000313" key="15">
    <source>
        <dbReference type="EMBL" id="KAF3322945.1"/>
    </source>
</evidence>
<dbReference type="InterPro" id="IPR009057">
    <property type="entry name" value="Homeodomain-like_sf"/>
</dbReference>
<reference evidence="15" key="1">
    <citation type="submission" date="2020-01" db="EMBL/GenBank/DDBJ databases">
        <title>Genome sequence of Kobresia littledalei, the first chromosome-level genome in the family Cyperaceae.</title>
        <authorList>
            <person name="Qu G."/>
        </authorList>
    </citation>
    <scope>NUCLEOTIDE SEQUENCE</scope>
    <source>
        <strain evidence="15">C.B.Clarke</strain>
        <tissue evidence="15">Leaf</tissue>
    </source>
</reference>
<keyword evidence="3 9" id="KW-0238">DNA-binding</keyword>
<dbReference type="GO" id="GO:0000981">
    <property type="term" value="F:DNA-binding transcription factor activity, RNA polymerase II-specific"/>
    <property type="evidence" value="ECO:0007669"/>
    <property type="project" value="UniProtKB-UniRule"/>
</dbReference>
<dbReference type="PANTHER" id="PTHR24326:SF176">
    <property type="entry name" value="HOMEOBOX-LEUCINE ZIPPER PROTEIN ATHB-13"/>
    <property type="match status" value="1"/>
</dbReference>
<evidence type="ECO:0000313" key="16">
    <source>
        <dbReference type="Proteomes" id="UP000623129"/>
    </source>
</evidence>
<feature type="compositionally biased region" description="Acidic residues" evidence="13">
    <location>
        <begin position="53"/>
        <end position="63"/>
    </location>
</feature>
<keyword evidence="6 9" id="KW-0539">Nucleus</keyword>
<dbReference type="InterPro" id="IPR000047">
    <property type="entry name" value="HTH_motif"/>
</dbReference>
<organism evidence="15 16">
    <name type="scientific">Carex littledalei</name>
    <dbReference type="NCBI Taxonomy" id="544730"/>
    <lineage>
        <taxon>Eukaryota</taxon>
        <taxon>Viridiplantae</taxon>
        <taxon>Streptophyta</taxon>
        <taxon>Embryophyta</taxon>
        <taxon>Tracheophyta</taxon>
        <taxon>Spermatophyta</taxon>
        <taxon>Magnoliopsida</taxon>
        <taxon>Liliopsida</taxon>
        <taxon>Poales</taxon>
        <taxon>Cyperaceae</taxon>
        <taxon>Cyperoideae</taxon>
        <taxon>Cariceae</taxon>
        <taxon>Carex</taxon>
        <taxon>Carex subgen. Euthyceras</taxon>
    </lineage>
</organism>
<comment type="function">
    <text evidence="8">Probable transcription factor.</text>
</comment>
<dbReference type="InterPro" id="IPR001356">
    <property type="entry name" value="HD"/>
</dbReference>
<evidence type="ECO:0000256" key="10">
    <source>
        <dbReference type="RuleBase" id="RU000682"/>
    </source>
</evidence>